<organism evidence="1">
    <name type="scientific">mine drainage metagenome</name>
    <dbReference type="NCBI Taxonomy" id="410659"/>
    <lineage>
        <taxon>unclassified sequences</taxon>
        <taxon>metagenomes</taxon>
        <taxon>ecological metagenomes</taxon>
    </lineage>
</organism>
<comment type="caution">
    <text evidence="1">The sequence shown here is derived from an EMBL/GenBank/DDBJ whole genome shotgun (WGS) entry which is preliminary data.</text>
</comment>
<dbReference type="Gene3D" id="1.10.3210.50">
    <property type="match status" value="1"/>
</dbReference>
<evidence type="ECO:0000313" key="1">
    <source>
        <dbReference type="EMBL" id="EQD59475.1"/>
    </source>
</evidence>
<sequence length="67" mass="7266">MATDILDNMDGYPKNKIAGVAYAISKCSFSRNTKPRTIEAKIVHDADLLEATGAVSIMRTFSSSVIM</sequence>
<name>T1BZY2_9ZZZZ</name>
<accession>T1BZY2</accession>
<dbReference type="GO" id="GO:0016787">
    <property type="term" value="F:hydrolase activity"/>
    <property type="evidence" value="ECO:0007669"/>
    <property type="project" value="UniProtKB-KW"/>
</dbReference>
<reference evidence="1" key="1">
    <citation type="submission" date="2013-08" db="EMBL/GenBank/DDBJ databases">
        <authorList>
            <person name="Mendez C."/>
            <person name="Richter M."/>
            <person name="Ferrer M."/>
            <person name="Sanchez J."/>
        </authorList>
    </citation>
    <scope>NUCLEOTIDE SEQUENCE</scope>
</reference>
<protein>
    <submittedName>
        <fullName evidence="1">Metal dependent phosphohydrolase</fullName>
    </submittedName>
</protein>
<dbReference type="SUPFAM" id="SSF109604">
    <property type="entry name" value="HD-domain/PDEase-like"/>
    <property type="match status" value="1"/>
</dbReference>
<dbReference type="EMBL" id="AUZZ01002648">
    <property type="protein sequence ID" value="EQD59475.1"/>
    <property type="molecule type" value="Genomic_DNA"/>
</dbReference>
<gene>
    <name evidence="1" type="ORF">B2A_03971</name>
</gene>
<proteinExistence type="predicted"/>
<dbReference type="AlphaFoldDB" id="T1BZY2"/>
<reference evidence="1" key="2">
    <citation type="journal article" date="2014" name="ISME J.">
        <title>Microbial stratification in low pH oxic and suboxic macroscopic growths along an acid mine drainage.</title>
        <authorList>
            <person name="Mendez-Garcia C."/>
            <person name="Mesa V."/>
            <person name="Sprenger R.R."/>
            <person name="Richter M."/>
            <person name="Diez M.S."/>
            <person name="Solano J."/>
            <person name="Bargiela R."/>
            <person name="Golyshina O.V."/>
            <person name="Manteca A."/>
            <person name="Ramos J.L."/>
            <person name="Gallego J.R."/>
            <person name="Llorente I."/>
            <person name="Martins Dos Santos V.A."/>
            <person name="Jensen O.N."/>
            <person name="Pelaez A.I."/>
            <person name="Sanchez J."/>
            <person name="Ferrer M."/>
        </authorList>
    </citation>
    <scope>NUCLEOTIDE SEQUENCE</scope>
</reference>
<keyword evidence="1" id="KW-0378">Hydrolase</keyword>